<dbReference type="EMBL" id="JH431446">
    <property type="status" value="NOT_ANNOTATED_CDS"/>
    <property type="molecule type" value="Genomic_DNA"/>
</dbReference>
<keyword evidence="2" id="KW-0472">Membrane</keyword>
<proteinExistence type="predicted"/>
<evidence type="ECO:0000313" key="4">
    <source>
        <dbReference type="Proteomes" id="UP000014500"/>
    </source>
</evidence>
<accession>T1JJW6</accession>
<dbReference type="eggNOG" id="ENOG502QUD9">
    <property type="taxonomic scope" value="Eukaryota"/>
</dbReference>
<evidence type="ECO:0000256" key="2">
    <source>
        <dbReference type="SAM" id="Phobius"/>
    </source>
</evidence>
<evidence type="ECO:0000313" key="3">
    <source>
        <dbReference type="EnsemblMetazoa" id="SMAR014146-PA"/>
    </source>
</evidence>
<organism evidence="3 4">
    <name type="scientific">Strigamia maritima</name>
    <name type="common">European centipede</name>
    <name type="synonym">Geophilus maritimus</name>
    <dbReference type="NCBI Taxonomy" id="126957"/>
    <lineage>
        <taxon>Eukaryota</taxon>
        <taxon>Metazoa</taxon>
        <taxon>Ecdysozoa</taxon>
        <taxon>Arthropoda</taxon>
        <taxon>Myriapoda</taxon>
        <taxon>Chilopoda</taxon>
        <taxon>Pleurostigmophora</taxon>
        <taxon>Geophilomorpha</taxon>
        <taxon>Linotaeniidae</taxon>
        <taxon>Strigamia</taxon>
    </lineage>
</organism>
<keyword evidence="4" id="KW-1185">Reference proteome</keyword>
<evidence type="ECO:0008006" key="5">
    <source>
        <dbReference type="Google" id="ProtNLM"/>
    </source>
</evidence>
<dbReference type="AlphaFoldDB" id="T1JJW6"/>
<keyword evidence="2" id="KW-0812">Transmembrane</keyword>
<reference evidence="3" key="2">
    <citation type="submission" date="2015-02" db="UniProtKB">
        <authorList>
            <consortium name="EnsemblMetazoa"/>
        </authorList>
    </citation>
    <scope>IDENTIFICATION</scope>
</reference>
<dbReference type="Pfam" id="PF15052">
    <property type="entry name" value="TMEM169"/>
    <property type="match status" value="1"/>
</dbReference>
<dbReference type="HOGENOM" id="CLU_937869_0_0_1"/>
<dbReference type="PANTHER" id="PTHR31777:SF0">
    <property type="entry name" value="TRANSMEMBRANE PROTEIN 169"/>
    <property type="match status" value="1"/>
</dbReference>
<feature type="region of interest" description="Disordered" evidence="1">
    <location>
        <begin position="1"/>
        <end position="23"/>
    </location>
</feature>
<reference evidence="4" key="1">
    <citation type="submission" date="2011-05" db="EMBL/GenBank/DDBJ databases">
        <authorList>
            <person name="Richards S.R."/>
            <person name="Qu J."/>
            <person name="Jiang H."/>
            <person name="Jhangiani S.N."/>
            <person name="Agravi P."/>
            <person name="Goodspeed R."/>
            <person name="Gross S."/>
            <person name="Mandapat C."/>
            <person name="Jackson L."/>
            <person name="Mathew T."/>
            <person name="Pu L."/>
            <person name="Thornton R."/>
            <person name="Saada N."/>
            <person name="Wilczek-Boney K.B."/>
            <person name="Lee S."/>
            <person name="Kovar C."/>
            <person name="Wu Y."/>
            <person name="Scherer S.E."/>
            <person name="Worley K.C."/>
            <person name="Muzny D.M."/>
            <person name="Gibbs R."/>
        </authorList>
    </citation>
    <scope>NUCLEOTIDE SEQUENCE</scope>
    <source>
        <strain evidence="4">Brora</strain>
    </source>
</reference>
<dbReference type="PANTHER" id="PTHR31777">
    <property type="entry name" value="TRANSMEMBRANE PROTEIN 169"/>
    <property type="match status" value="1"/>
</dbReference>
<dbReference type="InterPro" id="IPR029386">
    <property type="entry name" value="TMEM169"/>
</dbReference>
<dbReference type="Proteomes" id="UP000014500">
    <property type="component" value="Unassembled WGS sequence"/>
</dbReference>
<name>T1JJW6_STRMM</name>
<feature type="transmembrane region" description="Helical" evidence="2">
    <location>
        <begin position="165"/>
        <end position="187"/>
    </location>
</feature>
<feature type="transmembrane region" description="Helical" evidence="2">
    <location>
        <begin position="207"/>
        <end position="238"/>
    </location>
</feature>
<dbReference type="PhylomeDB" id="T1JJW6"/>
<sequence length="297" mass="34063">MTSVNEAPIFKAPKKRTKKGQPDAVNFGSHCYDVIKTFRHDEHKQGPQNVQEDLLLKHSPMQKNIQVSPRKRTEKSQNIIPTHQAEFSSINLDFDTEAASEKSALNDTKSQESFVTMTGTIKRGKKAGQNMDVRLNMSREELENLEASFNKPKNRKTQWSFHRGFHIIFLSILSCPLAAILSGSYSFYLGTLTWYNFYLFYNEERTIWHKIFVCPLLLFLYPFLIVLSTLGLAIFGAVSQISWNFDRWLAEFQDYEKGFFGWFCGIVGLDDCAPYEVIILNESSCEGIKVPENDTAL</sequence>
<keyword evidence="2" id="KW-1133">Transmembrane helix</keyword>
<dbReference type="EnsemblMetazoa" id="SMAR014146-RA">
    <property type="protein sequence ID" value="SMAR014146-PA"/>
    <property type="gene ID" value="SMAR014146"/>
</dbReference>
<protein>
    <recommendedName>
        <fullName evidence="5">Transmembrane protein 169</fullName>
    </recommendedName>
</protein>
<evidence type="ECO:0000256" key="1">
    <source>
        <dbReference type="SAM" id="MobiDB-lite"/>
    </source>
</evidence>